<keyword evidence="2" id="KW-1003">Cell membrane</keyword>
<keyword evidence="6" id="KW-0812">Transmembrane</keyword>
<evidence type="ECO:0000256" key="6">
    <source>
        <dbReference type="SAM" id="Phobius"/>
    </source>
</evidence>
<dbReference type="InterPro" id="IPR001173">
    <property type="entry name" value="Glyco_trans_2-like"/>
</dbReference>
<gene>
    <name evidence="9" type="ORF">CKO25_03150</name>
</gene>
<keyword evidence="3" id="KW-0328">Glycosyltransferase</keyword>
<reference evidence="9 10" key="1">
    <citation type="journal article" date="2020" name="Microorganisms">
        <title>Osmotic Adaptation and Compatible Solute Biosynthesis of Phototrophic Bacteria as Revealed from Genome Analyses.</title>
        <authorList>
            <person name="Imhoff J.F."/>
            <person name="Rahn T."/>
            <person name="Kunzel S."/>
            <person name="Keller A."/>
            <person name="Neulinger S.C."/>
        </authorList>
    </citation>
    <scope>NUCLEOTIDE SEQUENCE [LARGE SCALE GENOMIC DNA]</scope>
    <source>
        <strain evidence="9 10">DSM 21303</strain>
    </source>
</reference>
<keyword evidence="6" id="KW-1133">Transmembrane helix</keyword>
<sequence length="336" mass="38039">MRSQAANLVFSVVIIGRNEGARLERCIRSVHTTRGVRGQFDLIYVDSDSNDGSPELARKLGARVIRVKPERPSAALGRNAGWRAAHAPVVLFLDGDTILDPDFVAAALPLLKDPSVAVVWGHRRELRPDASLYNRVLDLDWIYPPGPSEFCGGDALMRRSALEHVNGFDEGLIAGEEPELCQRLRQQGYRIEHIDHAMTLHDLAITRWNQYWRRAVRAGHAYAEVAARFRDSDQPLWTAEVRRNRIHAAVLMLAALGGIALAVYEAAFWPLLLPLVFYLGLIVRTAHRVAWKDPNLVTRLLYGVHSHLQQIPILFGQVGFYRDRRAGRRRRLIEYK</sequence>
<dbReference type="PANTHER" id="PTHR43646">
    <property type="entry name" value="GLYCOSYLTRANSFERASE"/>
    <property type="match status" value="1"/>
</dbReference>
<comment type="subcellular location">
    <subcellularLocation>
        <location evidence="1">Cell membrane</location>
    </subcellularLocation>
</comment>
<evidence type="ECO:0000256" key="5">
    <source>
        <dbReference type="ARBA" id="ARBA00023136"/>
    </source>
</evidence>
<evidence type="ECO:0000256" key="2">
    <source>
        <dbReference type="ARBA" id="ARBA00022475"/>
    </source>
</evidence>
<evidence type="ECO:0000259" key="8">
    <source>
        <dbReference type="Pfam" id="PF02709"/>
    </source>
</evidence>
<keyword evidence="10" id="KW-1185">Reference proteome</keyword>
<dbReference type="Proteomes" id="UP001138802">
    <property type="component" value="Unassembled WGS sequence"/>
</dbReference>
<evidence type="ECO:0000256" key="1">
    <source>
        <dbReference type="ARBA" id="ARBA00004236"/>
    </source>
</evidence>
<dbReference type="EMBL" id="NRSD01000002">
    <property type="protein sequence ID" value="MBK1643672.1"/>
    <property type="molecule type" value="Genomic_DNA"/>
</dbReference>
<evidence type="ECO:0000256" key="3">
    <source>
        <dbReference type="ARBA" id="ARBA00022676"/>
    </source>
</evidence>
<accession>A0A9X0WGD7</accession>
<dbReference type="GO" id="GO:0005886">
    <property type="term" value="C:plasma membrane"/>
    <property type="evidence" value="ECO:0007669"/>
    <property type="project" value="UniProtKB-SubCell"/>
</dbReference>
<comment type="caution">
    <text evidence="9">The sequence shown here is derived from an EMBL/GenBank/DDBJ whole genome shotgun (WGS) entry which is preliminary data.</text>
</comment>
<proteinExistence type="predicted"/>
<organism evidence="9 10">
    <name type="scientific">Thiocapsa imhoffii</name>
    <dbReference type="NCBI Taxonomy" id="382777"/>
    <lineage>
        <taxon>Bacteria</taxon>
        <taxon>Pseudomonadati</taxon>
        <taxon>Pseudomonadota</taxon>
        <taxon>Gammaproteobacteria</taxon>
        <taxon>Chromatiales</taxon>
        <taxon>Chromatiaceae</taxon>
        <taxon>Thiocapsa</taxon>
    </lineage>
</organism>
<evidence type="ECO:0000259" key="7">
    <source>
        <dbReference type="Pfam" id="PF00535"/>
    </source>
</evidence>
<dbReference type="InterPro" id="IPR027791">
    <property type="entry name" value="Galactosyl_T_C"/>
</dbReference>
<evidence type="ECO:0000313" key="9">
    <source>
        <dbReference type="EMBL" id="MBK1643672.1"/>
    </source>
</evidence>
<feature type="domain" description="Galactosyltransferase C-terminal" evidence="8">
    <location>
        <begin position="147"/>
        <end position="196"/>
    </location>
</feature>
<evidence type="ECO:0000256" key="4">
    <source>
        <dbReference type="ARBA" id="ARBA00022679"/>
    </source>
</evidence>
<evidence type="ECO:0000313" key="10">
    <source>
        <dbReference type="Proteomes" id="UP001138802"/>
    </source>
</evidence>
<dbReference type="Gene3D" id="3.90.550.10">
    <property type="entry name" value="Spore Coat Polysaccharide Biosynthesis Protein SpsA, Chain A"/>
    <property type="match status" value="1"/>
</dbReference>
<dbReference type="Pfam" id="PF00535">
    <property type="entry name" value="Glycos_transf_2"/>
    <property type="match status" value="1"/>
</dbReference>
<dbReference type="GO" id="GO:0016757">
    <property type="term" value="F:glycosyltransferase activity"/>
    <property type="evidence" value="ECO:0007669"/>
    <property type="project" value="UniProtKB-KW"/>
</dbReference>
<protein>
    <submittedName>
        <fullName evidence="9">Glycosyl transferase family 2</fullName>
    </submittedName>
</protein>
<dbReference type="PANTHER" id="PTHR43646:SF2">
    <property type="entry name" value="GLYCOSYLTRANSFERASE 2-LIKE DOMAIN-CONTAINING PROTEIN"/>
    <property type="match status" value="1"/>
</dbReference>
<keyword evidence="4 9" id="KW-0808">Transferase</keyword>
<feature type="transmembrane region" description="Helical" evidence="6">
    <location>
        <begin position="250"/>
        <end position="280"/>
    </location>
</feature>
<feature type="domain" description="Glycosyltransferase 2-like" evidence="7">
    <location>
        <begin position="11"/>
        <end position="138"/>
    </location>
</feature>
<dbReference type="InterPro" id="IPR029044">
    <property type="entry name" value="Nucleotide-diphossugar_trans"/>
</dbReference>
<dbReference type="AlphaFoldDB" id="A0A9X0WGD7"/>
<name>A0A9X0WGD7_9GAMM</name>
<dbReference type="Pfam" id="PF02709">
    <property type="entry name" value="Glyco_transf_7C"/>
    <property type="match status" value="1"/>
</dbReference>
<dbReference type="SUPFAM" id="SSF53448">
    <property type="entry name" value="Nucleotide-diphospho-sugar transferases"/>
    <property type="match status" value="1"/>
</dbReference>
<keyword evidence="5 6" id="KW-0472">Membrane</keyword>